<keyword evidence="6" id="KW-0472">Membrane</keyword>
<feature type="signal peptide" evidence="9">
    <location>
        <begin position="1"/>
        <end position="19"/>
    </location>
</feature>
<feature type="chain" id="PRO_5014433518" evidence="9">
    <location>
        <begin position="20"/>
        <end position="109"/>
    </location>
</feature>
<dbReference type="Proteomes" id="UP000236370">
    <property type="component" value="Unassembled WGS sequence"/>
</dbReference>
<evidence type="ECO:0000313" key="12">
    <source>
        <dbReference type="Proteomes" id="UP000236370"/>
    </source>
</evidence>
<sequence>MRLVARVTVFLTFGTIIDAKTTQPTSMDCAEGRAANLPCNHSTISGNEYIHWYRQIHSQGPQYIIHGLKNNETNEMASLIITEDRKSSTLILPHATLRDTAVYYCIVRV</sequence>
<evidence type="ECO:0000256" key="7">
    <source>
        <dbReference type="ARBA" id="ARBA00023157"/>
    </source>
</evidence>
<keyword evidence="2" id="KW-1003">Cell membrane</keyword>
<dbReference type="PROSITE" id="PS50835">
    <property type="entry name" value="IG_LIKE"/>
    <property type="match status" value="1"/>
</dbReference>
<comment type="caution">
    <text evidence="11">The sequence shown here is derived from an EMBL/GenBank/DDBJ whole genome shotgun (WGS) entry which is preliminary data.</text>
</comment>
<dbReference type="InterPro" id="IPR036179">
    <property type="entry name" value="Ig-like_dom_sf"/>
</dbReference>
<evidence type="ECO:0000256" key="4">
    <source>
        <dbReference type="ARBA" id="ARBA00022859"/>
    </source>
</evidence>
<feature type="non-terminal residue" evidence="11">
    <location>
        <position position="109"/>
    </location>
</feature>
<organism evidence="11 12">
    <name type="scientific">Pan troglodytes</name>
    <name type="common">Chimpanzee</name>
    <dbReference type="NCBI Taxonomy" id="9598"/>
    <lineage>
        <taxon>Eukaryota</taxon>
        <taxon>Metazoa</taxon>
        <taxon>Chordata</taxon>
        <taxon>Craniata</taxon>
        <taxon>Vertebrata</taxon>
        <taxon>Euteleostomi</taxon>
        <taxon>Mammalia</taxon>
        <taxon>Eutheria</taxon>
        <taxon>Euarchontoglires</taxon>
        <taxon>Primates</taxon>
        <taxon>Haplorrhini</taxon>
        <taxon>Catarrhini</taxon>
        <taxon>Hominidae</taxon>
        <taxon>Pan</taxon>
    </lineage>
</organism>
<dbReference type="InterPro" id="IPR007110">
    <property type="entry name" value="Ig-like_dom"/>
</dbReference>
<dbReference type="SUPFAM" id="SSF48726">
    <property type="entry name" value="Immunoglobulin"/>
    <property type="match status" value="1"/>
</dbReference>
<evidence type="ECO:0000256" key="6">
    <source>
        <dbReference type="ARBA" id="ARBA00023136"/>
    </source>
</evidence>
<dbReference type="InterPro" id="IPR013783">
    <property type="entry name" value="Ig-like_fold"/>
</dbReference>
<evidence type="ECO:0000256" key="8">
    <source>
        <dbReference type="ARBA" id="ARBA00023180"/>
    </source>
</evidence>
<feature type="domain" description="Ig-like" evidence="10">
    <location>
        <begin position="18"/>
        <end position="109"/>
    </location>
</feature>
<evidence type="ECO:0000259" key="10">
    <source>
        <dbReference type="PROSITE" id="PS50835"/>
    </source>
</evidence>
<keyword evidence="5" id="KW-1064">Adaptive immunity</keyword>
<dbReference type="InterPro" id="IPR052051">
    <property type="entry name" value="TCR_complex_component"/>
</dbReference>
<dbReference type="Pfam" id="PF07686">
    <property type="entry name" value="V-set"/>
    <property type="match status" value="1"/>
</dbReference>
<dbReference type="GO" id="GO:0005886">
    <property type="term" value="C:plasma membrane"/>
    <property type="evidence" value="ECO:0007669"/>
    <property type="project" value="UniProtKB-SubCell"/>
</dbReference>
<dbReference type="PANTHER" id="PTHR19433:SF132">
    <property type="entry name" value="T CELL RECEPTOR ALPHA VARIABLE 26-1"/>
    <property type="match status" value="1"/>
</dbReference>
<dbReference type="AlphaFoldDB" id="A0A2J8QJJ4"/>
<evidence type="ECO:0000256" key="1">
    <source>
        <dbReference type="ARBA" id="ARBA00004236"/>
    </source>
</evidence>
<dbReference type="PANTHER" id="PTHR19433">
    <property type="entry name" value="T-CELL RECEPTOR ALPHA CHAIN V REGION-RELATED"/>
    <property type="match status" value="1"/>
</dbReference>
<evidence type="ECO:0000256" key="9">
    <source>
        <dbReference type="SAM" id="SignalP"/>
    </source>
</evidence>
<evidence type="ECO:0000313" key="11">
    <source>
        <dbReference type="EMBL" id="PNI96450.1"/>
    </source>
</evidence>
<reference evidence="11 12" key="1">
    <citation type="submission" date="2017-12" db="EMBL/GenBank/DDBJ databases">
        <title>High-resolution comparative analysis of great ape genomes.</title>
        <authorList>
            <person name="Pollen A."/>
            <person name="Hastie A."/>
            <person name="Hormozdiari F."/>
            <person name="Dougherty M."/>
            <person name="Liu R."/>
            <person name="Chaisson M."/>
            <person name="Hoppe E."/>
            <person name="Hill C."/>
            <person name="Pang A."/>
            <person name="Hillier L."/>
            <person name="Baker C."/>
            <person name="Armstrong J."/>
            <person name="Shendure J."/>
            <person name="Paten B."/>
            <person name="Wilson R."/>
            <person name="Chao H."/>
            <person name="Schneider V."/>
            <person name="Ventura M."/>
            <person name="Kronenberg Z."/>
            <person name="Murali S."/>
            <person name="Gordon D."/>
            <person name="Cantsilieris S."/>
            <person name="Munson K."/>
            <person name="Nelson B."/>
            <person name="Raja A."/>
            <person name="Underwood J."/>
            <person name="Diekhans M."/>
            <person name="Fiddes I."/>
            <person name="Haussler D."/>
            <person name="Eichler E."/>
        </authorList>
    </citation>
    <scope>NUCLEOTIDE SEQUENCE [LARGE SCALE GENOMIC DNA]</scope>
    <source>
        <strain evidence="11">Yerkes chimp pedigree #C0471</strain>
    </source>
</reference>
<keyword evidence="8" id="KW-0325">Glycoprotein</keyword>
<evidence type="ECO:0000256" key="2">
    <source>
        <dbReference type="ARBA" id="ARBA00022475"/>
    </source>
</evidence>
<accession>A0A2J8QJJ4</accession>
<name>A0A2J8QJJ4_PANTR</name>
<keyword evidence="3 9" id="KW-0732">Signal</keyword>
<proteinExistence type="predicted"/>
<keyword evidence="4" id="KW-0391">Immunity</keyword>
<keyword evidence="7" id="KW-1015">Disulfide bond</keyword>
<gene>
    <name evidence="11" type="ORF">CK820_G0029830</name>
</gene>
<dbReference type="GO" id="GO:0002250">
    <property type="term" value="P:adaptive immune response"/>
    <property type="evidence" value="ECO:0007669"/>
    <property type="project" value="UniProtKB-KW"/>
</dbReference>
<evidence type="ECO:0000256" key="3">
    <source>
        <dbReference type="ARBA" id="ARBA00022729"/>
    </source>
</evidence>
<comment type="subcellular location">
    <subcellularLocation>
        <location evidence="1">Cell membrane</location>
    </subcellularLocation>
</comment>
<dbReference type="Gene3D" id="2.60.40.10">
    <property type="entry name" value="Immunoglobulins"/>
    <property type="match status" value="1"/>
</dbReference>
<dbReference type="InterPro" id="IPR013106">
    <property type="entry name" value="Ig_V-set"/>
</dbReference>
<protein>
    <submittedName>
        <fullName evidence="11">TRAV26-1 isoform 1</fullName>
    </submittedName>
</protein>
<evidence type="ECO:0000256" key="5">
    <source>
        <dbReference type="ARBA" id="ARBA00023130"/>
    </source>
</evidence>
<dbReference type="EMBL" id="NBAG03000033">
    <property type="protein sequence ID" value="PNI96450.1"/>
    <property type="molecule type" value="Genomic_DNA"/>
</dbReference>